<dbReference type="EMBL" id="UYRS01018826">
    <property type="protein sequence ID" value="VDK40529.1"/>
    <property type="molecule type" value="Genomic_DNA"/>
</dbReference>
<name>A0A0R3WCU8_TAEAS</name>
<keyword evidence="2" id="KW-1185">Reference proteome</keyword>
<dbReference type="WBParaSite" id="TASK_0000855001-mRNA-1">
    <property type="protein sequence ID" value="TASK_0000855001-mRNA-1"/>
    <property type="gene ID" value="TASK_0000855001"/>
</dbReference>
<reference evidence="1 2" key="2">
    <citation type="submission" date="2018-11" db="EMBL/GenBank/DDBJ databases">
        <authorList>
            <consortium name="Pathogen Informatics"/>
        </authorList>
    </citation>
    <scope>NUCLEOTIDE SEQUENCE [LARGE SCALE GENOMIC DNA]</scope>
</reference>
<dbReference type="OrthoDB" id="250802at2759"/>
<protein>
    <submittedName>
        <fullName evidence="3">V-type proton ATPase subunit G</fullName>
    </submittedName>
</protein>
<evidence type="ECO:0000313" key="2">
    <source>
        <dbReference type="Proteomes" id="UP000282613"/>
    </source>
</evidence>
<proteinExistence type="predicted"/>
<dbReference type="AlphaFoldDB" id="A0A0R3WCU8"/>
<reference evidence="3" key="1">
    <citation type="submission" date="2017-02" db="UniProtKB">
        <authorList>
            <consortium name="WormBaseParasite"/>
        </authorList>
    </citation>
    <scope>IDENTIFICATION</scope>
</reference>
<dbReference type="STRING" id="60517.A0A0R3WCU8"/>
<organism evidence="3">
    <name type="scientific">Taenia asiatica</name>
    <name type="common">Asian tapeworm</name>
    <dbReference type="NCBI Taxonomy" id="60517"/>
    <lineage>
        <taxon>Eukaryota</taxon>
        <taxon>Metazoa</taxon>
        <taxon>Spiralia</taxon>
        <taxon>Lophotrochozoa</taxon>
        <taxon>Platyhelminthes</taxon>
        <taxon>Cestoda</taxon>
        <taxon>Eucestoda</taxon>
        <taxon>Cyclophyllidea</taxon>
        <taxon>Taeniidae</taxon>
        <taxon>Taenia</taxon>
    </lineage>
</organism>
<dbReference type="Gene3D" id="1.20.5.2950">
    <property type="match status" value="1"/>
</dbReference>
<evidence type="ECO:0000313" key="3">
    <source>
        <dbReference type="WBParaSite" id="TASK_0000855001-mRNA-1"/>
    </source>
</evidence>
<evidence type="ECO:0000313" key="1">
    <source>
        <dbReference type="EMBL" id="VDK40529.1"/>
    </source>
</evidence>
<gene>
    <name evidence="1" type="ORF">TASK_LOCUS8551</name>
</gene>
<accession>A0A0R3WCU8</accession>
<sequence>MASVTQLDGVAQLQVAKAAATAKIEEARTSALPAYSKHDSETSGRVEAFTEEAIRKLQQRYEENRESALSGIIAQVLTVNPTAHRNVKNT</sequence>
<dbReference type="Proteomes" id="UP000282613">
    <property type="component" value="Unassembled WGS sequence"/>
</dbReference>